<gene>
    <name evidence="1" type="ORF">GC105_15465</name>
</gene>
<sequence length="302" mass="34974">MNKFGYIINPKDTQLYQLSGGFNKIKLNLPIIKDEVMKISEIYDKNNCYIGDILSIPEHENLQVIKEKLLNYIKKNNLEFICLGDAVRRSKISELNNHEFITGFKGVAYVSTLYINQYLEDLLNKSIYDVEIIIAIDEFNSITYEYIKFLSSKVNFMTLTGYNIELDEKVHEEIYNDYGISVGFCKDYRKLSPKWDIFINLSSNIQAKFIDTNATKGIIMDPFFLVKQSSEKSNIKYINNLGLCSKNIVFFNKLNIINSIYSPQLIESLARIKSPYSTDDIIGLIEKEIKENEYTLINDSLI</sequence>
<organism evidence="1 2">
    <name type="scientific">Alkalibaculum sporogenes</name>
    <dbReference type="NCBI Taxonomy" id="2655001"/>
    <lineage>
        <taxon>Bacteria</taxon>
        <taxon>Bacillati</taxon>
        <taxon>Bacillota</taxon>
        <taxon>Clostridia</taxon>
        <taxon>Eubacteriales</taxon>
        <taxon>Eubacteriaceae</taxon>
        <taxon>Alkalibaculum</taxon>
    </lineage>
</organism>
<protein>
    <submittedName>
        <fullName evidence="1">Uncharacterized protein</fullName>
    </submittedName>
</protein>
<dbReference type="Proteomes" id="UP000440004">
    <property type="component" value="Unassembled WGS sequence"/>
</dbReference>
<dbReference type="AlphaFoldDB" id="A0A6A7KCK6"/>
<proteinExistence type="predicted"/>
<accession>A0A6A7KCK6</accession>
<dbReference type="EMBL" id="WHNX01000045">
    <property type="protein sequence ID" value="MPW27174.1"/>
    <property type="molecule type" value="Genomic_DNA"/>
</dbReference>
<dbReference type="RefSeq" id="WP_152806637.1">
    <property type="nucleotide sequence ID" value="NZ_WHNX01000045.1"/>
</dbReference>
<evidence type="ECO:0000313" key="2">
    <source>
        <dbReference type="Proteomes" id="UP000440004"/>
    </source>
</evidence>
<keyword evidence="2" id="KW-1185">Reference proteome</keyword>
<name>A0A6A7KCK6_9FIRM</name>
<evidence type="ECO:0000313" key="1">
    <source>
        <dbReference type="EMBL" id="MPW27174.1"/>
    </source>
</evidence>
<reference evidence="1 2" key="1">
    <citation type="submission" date="2019-10" db="EMBL/GenBank/DDBJ databases">
        <title>Alkalibaculum tamaniensis sp.nov., a new alkaliphilic acetogen, isolated on methoxylated aromatics from a mud volcano.</title>
        <authorList>
            <person name="Khomyakova M.A."/>
            <person name="Merkel A.Y."/>
            <person name="Bonch-Osmolovskaya E.A."/>
            <person name="Slobodkin A.I."/>
        </authorList>
    </citation>
    <scope>NUCLEOTIDE SEQUENCE [LARGE SCALE GENOMIC DNA]</scope>
    <source>
        <strain evidence="1 2">M08DMB</strain>
    </source>
</reference>
<comment type="caution">
    <text evidence="1">The sequence shown here is derived from an EMBL/GenBank/DDBJ whole genome shotgun (WGS) entry which is preliminary data.</text>
</comment>